<keyword evidence="4" id="KW-1185">Reference proteome</keyword>
<gene>
    <name evidence="3" type="ORF">AYL99_06573</name>
</gene>
<feature type="region of interest" description="Disordered" evidence="1">
    <location>
        <begin position="213"/>
        <end position="234"/>
    </location>
</feature>
<dbReference type="GeneID" id="30010741"/>
<protein>
    <recommendedName>
        <fullName evidence="2">Bacteriophage T5 Orf172 DNA-binding domain-containing protein</fullName>
    </recommendedName>
</protein>
<dbReference type="InterPro" id="IPR053006">
    <property type="entry name" value="Meiosis_regulatory"/>
</dbReference>
<dbReference type="Proteomes" id="UP000078343">
    <property type="component" value="Unassembled WGS sequence"/>
</dbReference>
<dbReference type="RefSeq" id="XP_018692642.1">
    <property type="nucleotide sequence ID" value="XM_018838082.1"/>
</dbReference>
<proteinExistence type="predicted"/>
<evidence type="ECO:0000313" key="4">
    <source>
        <dbReference type="Proteomes" id="UP000078343"/>
    </source>
</evidence>
<feature type="domain" description="Bacteriophage T5 Orf172 DNA-binding" evidence="2">
    <location>
        <begin position="517"/>
        <end position="609"/>
    </location>
</feature>
<evidence type="ECO:0000259" key="2">
    <source>
        <dbReference type="SMART" id="SM00974"/>
    </source>
</evidence>
<feature type="region of interest" description="Disordered" evidence="1">
    <location>
        <begin position="1"/>
        <end position="73"/>
    </location>
</feature>
<name>A0A178ZJR4_9EURO</name>
<reference evidence="3 4" key="1">
    <citation type="submission" date="2016-04" db="EMBL/GenBank/DDBJ databases">
        <title>Draft genome of Fonsecaea erecta CBS 125763.</title>
        <authorList>
            <person name="Weiss V.A."/>
            <person name="Vicente V.A."/>
            <person name="Raittz R.T."/>
            <person name="Moreno L.F."/>
            <person name="De Souza E.M."/>
            <person name="Pedrosa F.O."/>
            <person name="Steffens M.B."/>
            <person name="Faoro H."/>
            <person name="Tadra-Sfeir M.Z."/>
            <person name="Najafzadeh M.J."/>
            <person name="Felipe M.S."/>
            <person name="Teixeira M."/>
            <person name="Sun J."/>
            <person name="Xi L."/>
            <person name="Gomes R."/>
            <person name="De Azevedo C.M."/>
            <person name="Salgado C.G."/>
            <person name="Da Silva M.B."/>
            <person name="Nascimento M.F."/>
            <person name="Queiroz-Telles F."/>
            <person name="Attili D.S."/>
            <person name="Gorbushina A."/>
        </authorList>
    </citation>
    <scope>NUCLEOTIDE SEQUENCE [LARGE SCALE GENOMIC DNA]</scope>
    <source>
        <strain evidence="3 4">CBS 125763</strain>
    </source>
</reference>
<comment type="caution">
    <text evidence="3">The sequence shown here is derived from an EMBL/GenBank/DDBJ whole genome shotgun (WGS) entry which is preliminary data.</text>
</comment>
<feature type="region of interest" description="Disordered" evidence="1">
    <location>
        <begin position="639"/>
        <end position="666"/>
    </location>
</feature>
<dbReference type="EMBL" id="LVYI01000005">
    <property type="protein sequence ID" value="OAP59275.1"/>
    <property type="molecule type" value="Genomic_DNA"/>
</dbReference>
<evidence type="ECO:0000256" key="1">
    <source>
        <dbReference type="SAM" id="MobiDB-lite"/>
    </source>
</evidence>
<dbReference type="InterPro" id="IPR018306">
    <property type="entry name" value="Phage_T5_Orf172_DNA-bd"/>
</dbReference>
<sequence length="666" mass="73939">MASTPERRIRIPVSRKPALRRTPAGADIHALTSQLSLDDPSKDSPPATPGLEWAETPQAIDDPPTPENDLDPDEVIRLPYSPLAARKTALEQHVIPLLEADAPEELPSHLSSEAGQSKRLFQNELSKSTWTVPSQLHPPSSTDTTPSPPLSLVKTEAAKVPSFGIVLKPFYVGPSGNENRNDTIREYSTSGGLHTVAFSIKREDLSVQSQHVVATEHQTDTVTTTPATEPSPRLGMKKPLSLSLAWSLSTKLSTILPLEAIERFDDSPSTCIATTKEGNRCKNSVARTANKSFLAELSKALSSFACSLDFEAFAEHMKPLIESITCTRWHREAVRRCLEELCSYSWRPLMTAPTTSHQANAIANSIASTFKLWISALTSIPTTDEGTVVPIKGDADNVQGSLYSDTASAAATAATEGSLTHFHYASTKAPTESGEIDLRATNKSTTITPKSTAMEQQVTGRKPVRLSTHLNHDFVEFPYSKAKRNVTPQDLIRQILLEKLTPADMKRAGFIYIFWHPGSMGYVKIGYATNVEKRLQAWRNQCKFSLEQHKSPESMASKRVRHLHRVESLIHAELKDYRRLEPSCRGCGRRHIEWFEVDPSYALKVVAKWTSRTLYSGRHLDPSINDEEIDQLCELTRADTYLPRPRPKKVKGSSRRSTRGRQRGVK</sequence>
<dbReference type="Pfam" id="PF10544">
    <property type="entry name" value="T5orf172"/>
    <property type="match status" value="1"/>
</dbReference>
<dbReference type="PANTHER" id="PTHR28094">
    <property type="entry name" value="MEIOTICALLY UP-REGULATED GENE 113 PROTEIN"/>
    <property type="match status" value="1"/>
</dbReference>
<dbReference type="PANTHER" id="PTHR28094:SF1">
    <property type="entry name" value="MEIOTICALLY UP-REGULATED GENE 113 PROTEIN"/>
    <property type="match status" value="1"/>
</dbReference>
<dbReference type="SMART" id="SM00974">
    <property type="entry name" value="T5orf172"/>
    <property type="match status" value="1"/>
</dbReference>
<feature type="region of interest" description="Disordered" evidence="1">
    <location>
        <begin position="129"/>
        <end position="151"/>
    </location>
</feature>
<dbReference type="AlphaFoldDB" id="A0A178ZJR4"/>
<dbReference type="STRING" id="1367422.A0A178ZJR4"/>
<evidence type="ECO:0000313" key="3">
    <source>
        <dbReference type="EMBL" id="OAP59275.1"/>
    </source>
</evidence>
<feature type="compositionally biased region" description="Basic residues" evidence="1">
    <location>
        <begin position="645"/>
        <end position="666"/>
    </location>
</feature>
<accession>A0A178ZJR4</accession>
<dbReference type="OrthoDB" id="2417614at2759"/>
<organism evidence="3 4">
    <name type="scientific">Fonsecaea erecta</name>
    <dbReference type="NCBI Taxonomy" id="1367422"/>
    <lineage>
        <taxon>Eukaryota</taxon>
        <taxon>Fungi</taxon>
        <taxon>Dikarya</taxon>
        <taxon>Ascomycota</taxon>
        <taxon>Pezizomycotina</taxon>
        <taxon>Eurotiomycetes</taxon>
        <taxon>Chaetothyriomycetidae</taxon>
        <taxon>Chaetothyriales</taxon>
        <taxon>Herpotrichiellaceae</taxon>
        <taxon>Fonsecaea</taxon>
    </lineage>
</organism>